<reference evidence="2 3" key="2">
    <citation type="journal article" date="2011" name="PLoS Genet.">
        <title>Caenorhabditis briggsae recombinant inbred line genotypes reveal inter-strain incompatibility and the evolution of recombination.</title>
        <authorList>
            <person name="Ross J.A."/>
            <person name="Koboldt D.C."/>
            <person name="Staisch J.E."/>
            <person name="Chamberlin H.M."/>
            <person name="Gupta B.P."/>
            <person name="Miller R.D."/>
            <person name="Baird S.E."/>
            <person name="Haag E.S."/>
        </authorList>
    </citation>
    <scope>NUCLEOTIDE SEQUENCE [LARGE SCALE GENOMIC DNA]</scope>
    <source>
        <strain evidence="2 3">AF16</strain>
    </source>
</reference>
<dbReference type="InterPro" id="IPR035940">
    <property type="entry name" value="CAP_sf"/>
</dbReference>
<proteinExistence type="predicted"/>
<sequence>MKSFVFLLLVFSHVTANGVIANKEEYLKELNEERRIYAKKARIPNMYKLFWDDYLEETVRTNSHNCDGKTCRIVFRTPDTEANRHAQKMVKYRFGYDKRAKLIEDYKGTFMNGNEDFTPGQKKIGCSGDGESWNVPRGEPGSVCGQGFENDDGLCAPVQKAQSSARGGAGSVSSENSLKLLMELLMLKLEL</sequence>
<dbReference type="Proteomes" id="UP000008549">
    <property type="component" value="Unassembled WGS sequence"/>
</dbReference>
<dbReference type="GeneID" id="68917754"/>
<dbReference type="WormBase" id="CBG26273">
    <property type="protein sequence ID" value="CBP26000"/>
    <property type="gene ID" value="WBGene00087687"/>
</dbReference>
<dbReference type="RefSeq" id="XP_045099618.1">
    <property type="nucleotide sequence ID" value="XM_045244993.1"/>
</dbReference>
<gene>
    <name evidence="2 4" type="ORF">CBG26273</name>
    <name evidence="2" type="ORF">CBG_26273</name>
</gene>
<dbReference type="KEGG" id="cbr:CBG_26273"/>
<dbReference type="EMBL" id="HE600932">
    <property type="protein sequence ID" value="CAS00058.1"/>
    <property type="molecule type" value="Genomic_DNA"/>
</dbReference>
<name>B6IJH8_CAEBR</name>
<dbReference type="OMA" id="EYKTHIM"/>
<keyword evidence="1" id="KW-0732">Signal</keyword>
<evidence type="ECO:0000313" key="3">
    <source>
        <dbReference type="Proteomes" id="UP000008549"/>
    </source>
</evidence>
<feature type="chain" id="PRO_5002844168" evidence="1">
    <location>
        <begin position="17"/>
        <end position="191"/>
    </location>
</feature>
<dbReference type="AlphaFoldDB" id="B6IJH8"/>
<evidence type="ECO:0000313" key="2">
    <source>
        <dbReference type="EMBL" id="CAS00058.1"/>
    </source>
</evidence>
<protein>
    <submittedName>
        <fullName evidence="2">Protein CBG26273</fullName>
    </submittedName>
</protein>
<dbReference type="HOGENOM" id="CLU_090770_0_0_1"/>
<dbReference type="SUPFAM" id="SSF55797">
    <property type="entry name" value="PR-1-like"/>
    <property type="match status" value="1"/>
</dbReference>
<accession>B6IJH8</accession>
<evidence type="ECO:0000313" key="4">
    <source>
        <dbReference type="WormBase" id="CBG26273"/>
    </source>
</evidence>
<feature type="signal peptide" evidence="1">
    <location>
        <begin position="1"/>
        <end position="16"/>
    </location>
</feature>
<keyword evidence="3" id="KW-1185">Reference proteome</keyword>
<dbReference type="InParanoid" id="B6IJH8"/>
<reference evidence="2 3" key="1">
    <citation type="journal article" date="2003" name="PLoS Biol.">
        <title>The genome sequence of Caenorhabditis briggsae: a platform for comparative genomics.</title>
        <authorList>
            <person name="Stein L.D."/>
            <person name="Bao Z."/>
            <person name="Blasiar D."/>
            <person name="Blumenthal T."/>
            <person name="Brent M.R."/>
            <person name="Chen N."/>
            <person name="Chinwalla A."/>
            <person name="Clarke L."/>
            <person name="Clee C."/>
            <person name="Coghlan A."/>
            <person name="Coulson A."/>
            <person name="D'Eustachio P."/>
            <person name="Fitch D.H."/>
            <person name="Fulton L.A."/>
            <person name="Fulton R.E."/>
            <person name="Griffiths-Jones S."/>
            <person name="Harris T.W."/>
            <person name="Hillier L.W."/>
            <person name="Kamath R."/>
            <person name="Kuwabara P.E."/>
            <person name="Mardis E.R."/>
            <person name="Marra M.A."/>
            <person name="Miner T.L."/>
            <person name="Minx P."/>
            <person name="Mullikin J.C."/>
            <person name="Plumb R.W."/>
            <person name="Rogers J."/>
            <person name="Schein J.E."/>
            <person name="Sohrmann M."/>
            <person name="Spieth J."/>
            <person name="Stajich J.E."/>
            <person name="Wei C."/>
            <person name="Willey D."/>
            <person name="Wilson R.K."/>
            <person name="Durbin R."/>
            <person name="Waterston R.H."/>
        </authorList>
    </citation>
    <scope>NUCLEOTIDE SEQUENCE [LARGE SCALE GENOMIC DNA]</scope>
    <source>
        <strain evidence="2 3">AF16</strain>
    </source>
</reference>
<evidence type="ECO:0000256" key="1">
    <source>
        <dbReference type="SAM" id="SignalP"/>
    </source>
</evidence>
<dbReference type="CTD" id="68917754"/>
<organism evidence="2 3">
    <name type="scientific">Caenorhabditis briggsae</name>
    <dbReference type="NCBI Taxonomy" id="6238"/>
    <lineage>
        <taxon>Eukaryota</taxon>
        <taxon>Metazoa</taxon>
        <taxon>Ecdysozoa</taxon>
        <taxon>Nematoda</taxon>
        <taxon>Chromadorea</taxon>
        <taxon>Rhabditida</taxon>
        <taxon>Rhabditina</taxon>
        <taxon>Rhabditomorpha</taxon>
        <taxon>Rhabditoidea</taxon>
        <taxon>Rhabditidae</taxon>
        <taxon>Peloderinae</taxon>
        <taxon>Caenorhabditis</taxon>
    </lineage>
</organism>
<dbReference type="eggNOG" id="ENOG502TJNA">
    <property type="taxonomic scope" value="Eukaryota"/>
</dbReference>